<accession>A0A1G9KMF2</accession>
<keyword evidence="2" id="KW-1185">Reference proteome</keyword>
<proteinExistence type="predicted"/>
<protein>
    <recommendedName>
        <fullName evidence="3">CarboxypepD_reg-like domain-containing protein</fullName>
    </recommendedName>
</protein>
<dbReference type="STRING" id="1075417.SAMN05421823_106205"/>
<reference evidence="1 2" key="1">
    <citation type="submission" date="2016-10" db="EMBL/GenBank/DDBJ databases">
        <authorList>
            <person name="de Groot N.N."/>
        </authorList>
    </citation>
    <scope>NUCLEOTIDE SEQUENCE [LARGE SCALE GENOMIC DNA]</scope>
    <source>
        <strain evidence="1 2">DSM 25186</strain>
    </source>
</reference>
<dbReference type="Gene3D" id="2.60.40.1120">
    <property type="entry name" value="Carboxypeptidase-like, regulatory domain"/>
    <property type="match status" value="1"/>
</dbReference>
<organism evidence="1 2">
    <name type="scientific">Catalinimonas alkaloidigena</name>
    <dbReference type="NCBI Taxonomy" id="1075417"/>
    <lineage>
        <taxon>Bacteria</taxon>
        <taxon>Pseudomonadati</taxon>
        <taxon>Bacteroidota</taxon>
        <taxon>Cytophagia</taxon>
        <taxon>Cytophagales</taxon>
        <taxon>Catalimonadaceae</taxon>
        <taxon>Catalinimonas</taxon>
    </lineage>
</organism>
<dbReference type="Proteomes" id="UP000198510">
    <property type="component" value="Unassembled WGS sequence"/>
</dbReference>
<dbReference type="SUPFAM" id="SSF49464">
    <property type="entry name" value="Carboxypeptidase regulatory domain-like"/>
    <property type="match status" value="1"/>
</dbReference>
<sequence>MLFCVLTSEQAPSRVIVEGTVRWENEPMPGCTIKVLGTSIETTSDVEGNYRAVVASEEKEFEVEIAYPGNLSAITRITQIDASEENVSLGTLPVFMNQMIDSVAYQQLNDAQQTDFRPMYHWDQLLGYVSKSRVDTVKVDLTCPFRDDKLLPYKYDSAKNAFVLDYRDIIDCR</sequence>
<evidence type="ECO:0000313" key="1">
    <source>
        <dbReference type="EMBL" id="SDL50852.1"/>
    </source>
</evidence>
<dbReference type="AlphaFoldDB" id="A0A1G9KMF2"/>
<evidence type="ECO:0008006" key="3">
    <source>
        <dbReference type="Google" id="ProtNLM"/>
    </source>
</evidence>
<name>A0A1G9KMF2_9BACT</name>
<evidence type="ECO:0000313" key="2">
    <source>
        <dbReference type="Proteomes" id="UP000198510"/>
    </source>
</evidence>
<gene>
    <name evidence="1" type="ORF">SAMN05421823_106205</name>
</gene>
<dbReference type="InterPro" id="IPR008969">
    <property type="entry name" value="CarboxyPept-like_regulatory"/>
</dbReference>
<dbReference type="EMBL" id="FNFO01000006">
    <property type="protein sequence ID" value="SDL50852.1"/>
    <property type="molecule type" value="Genomic_DNA"/>
</dbReference>